<feature type="compositionally biased region" description="Basic residues" evidence="1">
    <location>
        <begin position="44"/>
        <end position="56"/>
    </location>
</feature>
<feature type="compositionally biased region" description="Basic and acidic residues" evidence="1">
    <location>
        <begin position="1"/>
        <end position="12"/>
    </location>
</feature>
<gene>
    <name evidence="2" type="ORF">DAERI_020202</name>
</gene>
<dbReference type="Proteomes" id="UP000236569">
    <property type="component" value="Unassembled WGS sequence"/>
</dbReference>
<accession>A0A2I9DVS9</accession>
<feature type="region of interest" description="Disordered" evidence="1">
    <location>
        <begin position="1"/>
        <end position="62"/>
    </location>
</feature>
<evidence type="ECO:0000256" key="1">
    <source>
        <dbReference type="SAM" id="MobiDB-lite"/>
    </source>
</evidence>
<sequence>MNDQQKDQHEAPARAGGHAPQPERRDLQPPEDAAAPEVPPPPALKHRVLQRARRLPQRSSEP</sequence>
<organism evidence="2 3">
    <name type="scientific">Deinococcus aerius</name>
    <dbReference type="NCBI Taxonomy" id="200253"/>
    <lineage>
        <taxon>Bacteria</taxon>
        <taxon>Thermotogati</taxon>
        <taxon>Deinococcota</taxon>
        <taxon>Deinococci</taxon>
        <taxon>Deinococcales</taxon>
        <taxon>Deinococcaceae</taxon>
        <taxon>Deinococcus</taxon>
    </lineage>
</organism>
<name>A0A2I9DVS9_9DEIO</name>
<dbReference type="RefSeq" id="WP_129117510.1">
    <property type="nucleotide sequence ID" value="NZ_BFAG01000002.1"/>
</dbReference>
<protein>
    <submittedName>
        <fullName evidence="2">Uncharacterized protein</fullName>
    </submittedName>
</protein>
<evidence type="ECO:0000313" key="2">
    <source>
        <dbReference type="EMBL" id="GBF04605.1"/>
    </source>
</evidence>
<reference evidence="3" key="1">
    <citation type="submission" date="2018-01" db="EMBL/GenBank/DDBJ databases">
        <title>Draft Genome Sequence of the Radioresistant Bacterium Deinococcus aerius TR0125, Isolated from the Higher Atmosphere above Japan.</title>
        <authorList>
            <person name="Satoh K."/>
            <person name="Arai H."/>
            <person name="Sanzen T."/>
            <person name="Kawaguchi Y."/>
            <person name="Hayashi H."/>
            <person name="Yokobori S."/>
            <person name="Yamagishi A."/>
            <person name="Oono Y."/>
            <person name="Narumi I."/>
        </authorList>
    </citation>
    <scope>NUCLEOTIDE SEQUENCE [LARGE SCALE GENOMIC DNA]</scope>
    <source>
        <strain evidence="3">TR0125</strain>
    </source>
</reference>
<proteinExistence type="predicted"/>
<dbReference type="AlphaFoldDB" id="A0A2I9DVS9"/>
<dbReference type="EMBL" id="BFAG01000002">
    <property type="protein sequence ID" value="GBF04605.1"/>
    <property type="molecule type" value="Genomic_DNA"/>
</dbReference>
<comment type="caution">
    <text evidence="2">The sequence shown here is derived from an EMBL/GenBank/DDBJ whole genome shotgun (WGS) entry which is preliminary data.</text>
</comment>
<evidence type="ECO:0000313" key="3">
    <source>
        <dbReference type="Proteomes" id="UP000236569"/>
    </source>
</evidence>
<keyword evidence="3" id="KW-1185">Reference proteome</keyword>